<keyword evidence="8" id="KW-1185">Reference proteome</keyword>
<dbReference type="PROSITE" id="PS01123">
    <property type="entry name" value="TNASE_1"/>
    <property type="match status" value="1"/>
</dbReference>
<keyword evidence="2" id="KW-0255">Endonuclease</keyword>
<dbReference type="Proteomes" id="UP000182264">
    <property type="component" value="Chromosome"/>
</dbReference>
<evidence type="ECO:0000313" key="8">
    <source>
        <dbReference type="Proteomes" id="UP000182264"/>
    </source>
</evidence>
<dbReference type="CDD" id="cd00175">
    <property type="entry name" value="SNc"/>
    <property type="match status" value="1"/>
</dbReference>
<dbReference type="PANTHER" id="PTHR12302">
    <property type="entry name" value="EBNA2 BINDING PROTEIN P100"/>
    <property type="match status" value="1"/>
</dbReference>
<dbReference type="PANTHER" id="PTHR12302:SF3">
    <property type="entry name" value="SERINE_THREONINE-PROTEIN KINASE 31"/>
    <property type="match status" value="1"/>
</dbReference>
<dbReference type="Pfam" id="PF00565">
    <property type="entry name" value="SNase"/>
    <property type="match status" value="1"/>
</dbReference>
<dbReference type="SMART" id="SM00318">
    <property type="entry name" value="SNc"/>
    <property type="match status" value="1"/>
</dbReference>
<reference evidence="7 8" key="1">
    <citation type="journal article" date="2017" name="Genome Announc.">
        <title>Complete Genome Sequences of Two Acetylene-Fermenting Pelobacter acetylenicus Strains.</title>
        <authorList>
            <person name="Sutton J.M."/>
            <person name="Baesman S.M."/>
            <person name="Fierst J.L."/>
            <person name="Poret-Peterson A.T."/>
            <person name="Oremland R.S."/>
            <person name="Dunlap D.S."/>
            <person name="Akob D.M."/>
        </authorList>
    </citation>
    <scope>NUCLEOTIDE SEQUENCE [LARGE SCALE GENOMIC DNA]</scope>
    <source>
        <strain evidence="7 8">DSM 3247</strain>
    </source>
</reference>
<organism evidence="7 8">
    <name type="scientific">Syntrophotalea acetylenica</name>
    <name type="common">Pelobacter acetylenicus</name>
    <dbReference type="NCBI Taxonomy" id="29542"/>
    <lineage>
        <taxon>Bacteria</taxon>
        <taxon>Pseudomonadati</taxon>
        <taxon>Thermodesulfobacteriota</taxon>
        <taxon>Desulfuromonadia</taxon>
        <taxon>Desulfuromonadales</taxon>
        <taxon>Syntrophotaleaceae</taxon>
        <taxon>Syntrophotalea</taxon>
    </lineage>
</organism>
<name>A0A1L3GKE3_SYNAC</name>
<feature type="domain" description="TNase-like" evidence="6">
    <location>
        <begin position="18"/>
        <end position="140"/>
    </location>
</feature>
<feature type="signal peptide" evidence="5">
    <location>
        <begin position="1"/>
        <end position="17"/>
    </location>
</feature>
<dbReference type="InterPro" id="IPR016071">
    <property type="entry name" value="Staphylococal_nuclease_OB-fold"/>
</dbReference>
<evidence type="ECO:0000313" key="7">
    <source>
        <dbReference type="EMBL" id="APG26138.1"/>
    </source>
</evidence>
<keyword evidence="3" id="KW-0378">Hydrolase</keyword>
<evidence type="ECO:0000259" key="6">
    <source>
        <dbReference type="PROSITE" id="PS50830"/>
    </source>
</evidence>
<gene>
    <name evidence="7" type="ORF">A7E75_02110</name>
</gene>
<accession>A0A1L3GKE3</accession>
<dbReference type="InterPro" id="IPR002071">
    <property type="entry name" value="Thermonucl_AS"/>
</dbReference>
<keyword evidence="1" id="KW-0540">Nuclease</keyword>
<dbReference type="STRING" id="29542.A6070_10730"/>
<dbReference type="AlphaFoldDB" id="A0A1L3GKE3"/>
<dbReference type="Gene3D" id="2.40.50.90">
    <property type="match status" value="1"/>
</dbReference>
<proteinExistence type="predicted"/>
<dbReference type="EMBL" id="CP015518">
    <property type="protein sequence ID" value="APG26138.1"/>
    <property type="molecule type" value="Genomic_DNA"/>
</dbReference>
<feature type="region of interest" description="Disordered" evidence="4">
    <location>
        <begin position="132"/>
        <end position="154"/>
    </location>
</feature>
<feature type="chain" id="PRO_5013063538" description="TNase-like domain-containing protein" evidence="5">
    <location>
        <begin position="18"/>
        <end position="154"/>
    </location>
</feature>
<dbReference type="GO" id="GO:0004519">
    <property type="term" value="F:endonuclease activity"/>
    <property type="evidence" value="ECO:0007669"/>
    <property type="project" value="UniProtKB-KW"/>
</dbReference>
<dbReference type="SUPFAM" id="SSF50199">
    <property type="entry name" value="Staphylococcal nuclease"/>
    <property type="match status" value="1"/>
</dbReference>
<dbReference type="PROSITE" id="PS50830">
    <property type="entry name" value="TNASE_3"/>
    <property type="match status" value="1"/>
</dbReference>
<dbReference type="RefSeq" id="WP_072287974.1">
    <property type="nucleotide sequence ID" value="NZ_CP015518.1"/>
</dbReference>
<sequence length="154" mass="17490">MFVAIACLAISAFAAWAGSFDGRVVKVLDGDTIEVLLPEKTTVRVRLAGIDAPERGQPFSRMATQAVRDMAAEKTVRIETQSKDWYGRTIGDVFLSDGRSLNRELVHLGLAWQYRRYSNDQELTALEAEARKARRGLWSEPDPTPPWQRRREKR</sequence>
<protein>
    <recommendedName>
        <fullName evidence="6">TNase-like domain-containing protein</fullName>
    </recommendedName>
</protein>
<evidence type="ECO:0000256" key="5">
    <source>
        <dbReference type="SAM" id="SignalP"/>
    </source>
</evidence>
<evidence type="ECO:0000256" key="2">
    <source>
        <dbReference type="ARBA" id="ARBA00022759"/>
    </source>
</evidence>
<evidence type="ECO:0000256" key="3">
    <source>
        <dbReference type="ARBA" id="ARBA00022801"/>
    </source>
</evidence>
<dbReference type="InterPro" id="IPR035437">
    <property type="entry name" value="SNase_OB-fold_sf"/>
</dbReference>
<keyword evidence="5" id="KW-0732">Signal</keyword>
<dbReference type="GO" id="GO:0016787">
    <property type="term" value="F:hydrolase activity"/>
    <property type="evidence" value="ECO:0007669"/>
    <property type="project" value="UniProtKB-KW"/>
</dbReference>
<dbReference type="GO" id="GO:0003676">
    <property type="term" value="F:nucleic acid binding"/>
    <property type="evidence" value="ECO:0007669"/>
    <property type="project" value="InterPro"/>
</dbReference>
<evidence type="ECO:0000256" key="4">
    <source>
        <dbReference type="SAM" id="MobiDB-lite"/>
    </source>
</evidence>
<evidence type="ECO:0000256" key="1">
    <source>
        <dbReference type="ARBA" id="ARBA00022722"/>
    </source>
</evidence>